<dbReference type="GO" id="GO:0016491">
    <property type="term" value="F:oxidoreductase activity"/>
    <property type="evidence" value="ECO:0007669"/>
    <property type="project" value="UniProtKB-KW"/>
</dbReference>
<evidence type="ECO:0000259" key="3">
    <source>
        <dbReference type="Pfam" id="PF01266"/>
    </source>
</evidence>
<feature type="domain" description="FAD dependent oxidoreductase" evidence="3">
    <location>
        <begin position="48"/>
        <end position="389"/>
    </location>
</feature>
<proteinExistence type="predicted"/>
<keyword evidence="1" id="KW-0560">Oxidoreductase</keyword>
<dbReference type="SUPFAM" id="SSF51905">
    <property type="entry name" value="FAD/NAD(P)-binding domain"/>
    <property type="match status" value="1"/>
</dbReference>
<dbReference type="InterPro" id="IPR036188">
    <property type="entry name" value="FAD/NAD-bd_sf"/>
</dbReference>
<evidence type="ECO:0000313" key="5">
    <source>
        <dbReference type="Proteomes" id="UP000006659"/>
    </source>
</evidence>
<dbReference type="Gene3D" id="3.30.9.10">
    <property type="entry name" value="D-Amino Acid Oxidase, subunit A, domain 2"/>
    <property type="match status" value="1"/>
</dbReference>
<evidence type="ECO:0000256" key="1">
    <source>
        <dbReference type="ARBA" id="ARBA00023002"/>
    </source>
</evidence>
<dbReference type="PANTHER" id="PTHR13847">
    <property type="entry name" value="SARCOSINE DEHYDROGENASE-RELATED"/>
    <property type="match status" value="1"/>
</dbReference>
<evidence type="ECO:0000313" key="4">
    <source>
        <dbReference type="EMBL" id="AEK36143.1"/>
    </source>
</evidence>
<dbReference type="eggNOG" id="COG0665">
    <property type="taxonomic scope" value="Bacteria"/>
</dbReference>
<dbReference type="Pfam" id="PF01266">
    <property type="entry name" value="DAO"/>
    <property type="match status" value="1"/>
</dbReference>
<dbReference type="STRING" id="858619.CVAR_0790"/>
<dbReference type="EMBL" id="CP002917">
    <property type="protein sequence ID" value="AEK36143.1"/>
    <property type="molecule type" value="Genomic_DNA"/>
</dbReference>
<evidence type="ECO:0000256" key="2">
    <source>
        <dbReference type="SAM" id="MobiDB-lite"/>
    </source>
</evidence>
<dbReference type="AlphaFoldDB" id="G0HB18"/>
<feature type="region of interest" description="Disordered" evidence="2">
    <location>
        <begin position="403"/>
        <end position="422"/>
    </location>
</feature>
<protein>
    <submittedName>
        <fullName evidence="4">Putative oxidoreductase</fullName>
    </submittedName>
</protein>
<gene>
    <name evidence="4" type="ordered locus">CVAR_0790</name>
</gene>
<sequence>MDAGRRSHRPDPVDVGSVADVHGHRGYGVGDRRNREGGCAVDGQQRNICVIGAGVLGLTAARELAARGHEVTLLDAEAPFARASHRSFAWINANNKPPHAYHRLNAAGMAEHDRLQDELGGGWFHRSGCLLIVPEDAVADREARLRAENYPVERIPRADLERLEPTVDWSAVDGEALHLPSEGYLDADLFAAGLLNDLAAHGVTVQQGRVTHLASDAVSAHVLLDDGVELTPDAVVVATGAASHLFGLPVADLEAPEEPTERTHSFLGLTAPTDVPLGRVVISERINVRPRHDGRLWVQLPGVEHRVREACDDDAMDALLDEVRHLMEIELEEVLGAPVPVPTVYLSGRSLPTDGFPLVGFTDDAHRIYALVAHSGMTLSALLGRLVAEEIGGAPSDLLASFRPGRPAAAEPVPSTPFVGRQ</sequence>
<dbReference type="PANTHER" id="PTHR13847:SF289">
    <property type="entry name" value="GLYCINE OXIDASE"/>
    <property type="match status" value="1"/>
</dbReference>
<accession>G0HB18</accession>
<dbReference type="KEGG" id="cva:CVAR_0790"/>
<dbReference type="Gene3D" id="3.50.50.60">
    <property type="entry name" value="FAD/NAD(P)-binding domain"/>
    <property type="match status" value="1"/>
</dbReference>
<feature type="region of interest" description="Disordered" evidence="2">
    <location>
        <begin position="1"/>
        <end position="34"/>
    </location>
</feature>
<dbReference type="InterPro" id="IPR006076">
    <property type="entry name" value="FAD-dep_OxRdtase"/>
</dbReference>
<reference evidence="4 5" key="1">
    <citation type="journal article" date="2011" name="BMC Genomics">
        <title>Complete genome sequence of Corynebacterium variabile DSM 44702 isolated from the surface of smear-ripened cheeses and insights into cheese ripening and flavor generation.</title>
        <authorList>
            <person name="Schroeder J."/>
            <person name="Maus I."/>
            <person name="Trost E."/>
            <person name="Tauch A."/>
        </authorList>
    </citation>
    <scope>NUCLEOTIDE SEQUENCE [LARGE SCALE GENOMIC DNA]</scope>
    <source>
        <strain evidence="5">DSM 44702 / JCM 12073 / NCIMB 30131</strain>
    </source>
</reference>
<dbReference type="GO" id="GO:0005737">
    <property type="term" value="C:cytoplasm"/>
    <property type="evidence" value="ECO:0007669"/>
    <property type="project" value="TreeGrafter"/>
</dbReference>
<dbReference type="HOGENOM" id="CLU_007884_4_0_11"/>
<organism evidence="4 5">
    <name type="scientific">Corynebacterium variabile (strain DSM 44702 / CIP 107183 / JCM 12073 / NCIMB 30131)</name>
    <name type="common">Corynebacterium mooreparkense</name>
    <dbReference type="NCBI Taxonomy" id="858619"/>
    <lineage>
        <taxon>Bacteria</taxon>
        <taxon>Bacillati</taxon>
        <taxon>Actinomycetota</taxon>
        <taxon>Actinomycetes</taxon>
        <taxon>Mycobacteriales</taxon>
        <taxon>Corynebacteriaceae</taxon>
        <taxon>Corynebacterium</taxon>
    </lineage>
</organism>
<dbReference type="Proteomes" id="UP000006659">
    <property type="component" value="Chromosome"/>
</dbReference>
<name>G0HB18_CORVD</name>